<dbReference type="Proteomes" id="UP000230233">
    <property type="component" value="Chromosome X"/>
</dbReference>
<evidence type="ECO:0000313" key="1">
    <source>
        <dbReference type="EMBL" id="PIC15989.1"/>
    </source>
</evidence>
<sequence length="523" mass="60459">MPRDIPATKGVYLLERVTNKEINLENIDEEMRMEQVRQAGAKLDWASFGQAVRRNLQEKRNTIDADGRIDVLKSLAFMKTKLPIEPEAPMEEKIRIMAESLGCTHVRTTRGWTITKPEELNMDLTIKNGEVDTVVLSFWEEPAFYSRDATKTLHKGEWSELRDRLANMLAVYNKDLSRNDRKTCKAAMDVLGSMLKTMNADEMYTSIQNNNYGYYLNRSDLRQGRLYYNVEPLYRRVRAKHHTYSLQKEDLDILPYFEFSFVPSESVQAFPEHNPYGEWKETGSAKAAVCLKLSKGVLVSEPTRRKLHEISARSTTIQCYTNCYRYLTGSVLIKDNLKMITQFPGECTQHHYTIDRSSFTSEGDSVITEIYLKRLQDFHKVIEILRKEAMHISIWESVLADCYELQGLEERMVPAINMFVNLSRNVITIRFKTKYAPIRVCIRDGVWIEAKVEVVNDQTGAKIADRVDELLTRKLNETWSIPIMLTFAVSGEDCALEKMKVPLREENPETKLPTPTKIIVHKN</sequence>
<keyword evidence="2" id="KW-1185">Reference proteome</keyword>
<proteinExistence type="predicted"/>
<evidence type="ECO:0000313" key="2">
    <source>
        <dbReference type="Proteomes" id="UP000230233"/>
    </source>
</evidence>
<gene>
    <name evidence="1" type="primary">Cni-mdt-1.2</name>
    <name evidence="1" type="synonym">Cnig_chr_X.g22753</name>
    <name evidence="1" type="ORF">B9Z55_022753</name>
</gene>
<comment type="caution">
    <text evidence="1">The sequence shown here is derived from an EMBL/GenBank/DDBJ whole genome shotgun (WGS) entry which is preliminary data.</text>
</comment>
<dbReference type="EMBL" id="PDUG01000006">
    <property type="protein sequence ID" value="PIC15989.1"/>
    <property type="molecule type" value="Genomic_DNA"/>
</dbReference>
<reference evidence="2" key="1">
    <citation type="submission" date="2017-10" db="EMBL/GenBank/DDBJ databases">
        <title>Rapid genome shrinkage in a self-fertile nematode reveals novel sperm competition proteins.</title>
        <authorList>
            <person name="Yin D."/>
            <person name="Schwarz E.M."/>
            <person name="Thomas C.G."/>
            <person name="Felde R.L."/>
            <person name="Korf I.F."/>
            <person name="Cutter A.D."/>
            <person name="Schartner C.M."/>
            <person name="Ralston E.J."/>
            <person name="Meyer B.J."/>
            <person name="Haag E.S."/>
        </authorList>
    </citation>
    <scope>NUCLEOTIDE SEQUENCE [LARGE SCALE GENOMIC DNA]</scope>
    <source>
        <strain evidence="2">JU1422</strain>
    </source>
</reference>
<accession>A0A2G5SM41</accession>
<dbReference type="OrthoDB" id="5778006at2759"/>
<dbReference type="AlphaFoldDB" id="A0A2G5SM41"/>
<protein>
    <submittedName>
        <fullName evidence="1">Uncharacterized protein</fullName>
    </submittedName>
</protein>
<dbReference type="STRING" id="1611254.A0A2G5SM41"/>
<organism evidence="1 2">
    <name type="scientific">Caenorhabditis nigoni</name>
    <dbReference type="NCBI Taxonomy" id="1611254"/>
    <lineage>
        <taxon>Eukaryota</taxon>
        <taxon>Metazoa</taxon>
        <taxon>Ecdysozoa</taxon>
        <taxon>Nematoda</taxon>
        <taxon>Chromadorea</taxon>
        <taxon>Rhabditida</taxon>
        <taxon>Rhabditina</taxon>
        <taxon>Rhabditomorpha</taxon>
        <taxon>Rhabditoidea</taxon>
        <taxon>Rhabditidae</taxon>
        <taxon>Peloderinae</taxon>
        <taxon>Caenorhabditis</taxon>
    </lineage>
</organism>
<name>A0A2G5SM41_9PELO</name>